<dbReference type="AlphaFoldDB" id="A0A0P0NWD3"/>
<evidence type="ECO:0000313" key="1">
    <source>
        <dbReference type="EMBL" id="ALL12301.1"/>
    </source>
</evidence>
<dbReference type="STRING" id="69395.AQ619_02385"/>
<dbReference type="KEGG" id="chq:AQ619_02385"/>
<organism evidence="1 2">
    <name type="scientific">Caulobacter henricii</name>
    <dbReference type="NCBI Taxonomy" id="69395"/>
    <lineage>
        <taxon>Bacteria</taxon>
        <taxon>Pseudomonadati</taxon>
        <taxon>Pseudomonadota</taxon>
        <taxon>Alphaproteobacteria</taxon>
        <taxon>Caulobacterales</taxon>
        <taxon>Caulobacteraceae</taxon>
        <taxon>Caulobacter</taxon>
    </lineage>
</organism>
<keyword evidence="2" id="KW-1185">Reference proteome</keyword>
<evidence type="ECO:0000313" key="2">
    <source>
        <dbReference type="Proteomes" id="UP000056905"/>
    </source>
</evidence>
<dbReference type="Proteomes" id="UP000056905">
    <property type="component" value="Chromosome"/>
</dbReference>
<sequence>MTDEYHDARAAVRSATDYILRWVEIANEAHGVDIIYSLVYTTLWAGNVSHLRGRVYAEIDDVPPDEERRPITIRQVADSLGLPYETVRRRVVEMLKRGVAKKVGREGFIVPGEALARPEMVSSLKRSHSSLLRFLKELKALGIEAT</sequence>
<accession>A0A0P0NWD3</accession>
<dbReference type="OrthoDB" id="7549698at2"/>
<dbReference type="EMBL" id="CP013002">
    <property type="protein sequence ID" value="ALL12301.1"/>
    <property type="molecule type" value="Genomic_DNA"/>
</dbReference>
<proteinExistence type="predicted"/>
<name>A0A0P0NWD3_9CAUL</name>
<dbReference type="RefSeq" id="WP_062143728.1">
    <property type="nucleotide sequence ID" value="NZ_CP013002.1"/>
</dbReference>
<reference evidence="1 2" key="1">
    <citation type="submission" date="2015-10" db="EMBL/GenBank/DDBJ databases">
        <title>Conservation of the essential genome among Caulobacter and Brevundimonas species.</title>
        <authorList>
            <person name="Scott D."/>
            <person name="Ely B."/>
        </authorList>
    </citation>
    <scope>NUCLEOTIDE SEQUENCE [LARGE SCALE GENOMIC DNA]</scope>
    <source>
        <strain evidence="1 2">CB4</strain>
    </source>
</reference>
<protein>
    <submittedName>
        <fullName evidence="1">Uncharacterized protein</fullName>
    </submittedName>
</protein>
<gene>
    <name evidence="1" type="ORF">AQ619_02385</name>
</gene>